<dbReference type="Proteomes" id="UP000219281">
    <property type="component" value="Unassembled WGS sequence"/>
</dbReference>
<keyword evidence="2" id="KW-1185">Reference proteome</keyword>
<dbReference type="RefSeq" id="WP_138765780.1">
    <property type="nucleotide sequence ID" value="NZ_OCMT01000002.1"/>
</dbReference>
<dbReference type="OrthoDB" id="623305at2"/>
<dbReference type="PROSITE" id="PS51257">
    <property type="entry name" value="PROKAR_LIPOPROTEIN"/>
    <property type="match status" value="1"/>
</dbReference>
<dbReference type="AlphaFoldDB" id="A0A285ZXF7"/>
<protein>
    <submittedName>
        <fullName evidence="1">Uncharacterized protein</fullName>
    </submittedName>
</protein>
<name>A0A285ZXF7_9SPHI</name>
<proteinExistence type="predicted"/>
<dbReference type="EMBL" id="OCMT01000002">
    <property type="protein sequence ID" value="SOD14318.1"/>
    <property type="molecule type" value="Genomic_DNA"/>
</dbReference>
<accession>A0A285ZXF7</accession>
<organism evidence="1 2">
    <name type="scientific">Pedobacter xixiisoli</name>
    <dbReference type="NCBI Taxonomy" id="1476464"/>
    <lineage>
        <taxon>Bacteria</taxon>
        <taxon>Pseudomonadati</taxon>
        <taxon>Bacteroidota</taxon>
        <taxon>Sphingobacteriia</taxon>
        <taxon>Sphingobacteriales</taxon>
        <taxon>Sphingobacteriaceae</taxon>
        <taxon>Pedobacter</taxon>
    </lineage>
</organism>
<gene>
    <name evidence="1" type="ORF">SAMN06297358_1514</name>
</gene>
<evidence type="ECO:0000313" key="1">
    <source>
        <dbReference type="EMBL" id="SOD14318.1"/>
    </source>
</evidence>
<reference evidence="2" key="1">
    <citation type="submission" date="2017-09" db="EMBL/GenBank/DDBJ databases">
        <authorList>
            <person name="Varghese N."/>
            <person name="Submissions S."/>
        </authorList>
    </citation>
    <scope>NUCLEOTIDE SEQUENCE [LARGE SCALE GENOMIC DNA]</scope>
    <source>
        <strain evidence="2">CGMCC 1.12803</strain>
    </source>
</reference>
<evidence type="ECO:0000313" key="2">
    <source>
        <dbReference type="Proteomes" id="UP000219281"/>
    </source>
</evidence>
<sequence>MKHFQYLILQILCCLTIVVSTSCKSSDNFSGVYAGVRLSLNPLGGGMNRTDEVFLFRKDNTFTDQLNKKDWKTAVRGTYEIKGSELYLTYVNGDKDNFTITKGGNLDAGTYVLFKMDLDNSIPKGSYHFKFINGSGGMATGTTYIGTSTKQTLNFDGKGNFDTDRQSTTVIAGDNIGGGTNTKSDGKGKYVLKDGLLTLSYENGNSTTHSFFASAGDAKNKAMAVIDGSFYFTDNESDKTNSDQEKTNAKLPSAAEILKEVKKVYGGAALDDIKTYTIEAEINGIKLVSYNDLTGNRFRNEMFNRDKLIVVEQIGPNGGWTWNNGKKTISDNERLQEIKYNDYIGVLGLQEQNNSAFSKGRVSATKDGYAVSFEVDGNQFVYLIDSEYRIIGDSYQIGKKKQMSTYSNIKTVGGIKMPFTTIASDGKNKVTLNYKSMKINEPLATKWSEL</sequence>